<evidence type="ECO:0000313" key="3">
    <source>
        <dbReference type="EMBL" id="KAB2601810.1"/>
    </source>
</evidence>
<evidence type="ECO:0000256" key="1">
    <source>
        <dbReference type="SAM" id="MobiDB-lite"/>
    </source>
</evidence>
<dbReference type="SUPFAM" id="SSF81383">
    <property type="entry name" value="F-box domain"/>
    <property type="match status" value="1"/>
</dbReference>
<dbReference type="Pfam" id="PF24758">
    <property type="entry name" value="LRR_At5g56370"/>
    <property type="match status" value="1"/>
</dbReference>
<dbReference type="InterPro" id="IPR001810">
    <property type="entry name" value="F-box_dom"/>
</dbReference>
<dbReference type="Pfam" id="PF00646">
    <property type="entry name" value="F-box"/>
    <property type="match status" value="1"/>
</dbReference>
<dbReference type="InterPro" id="IPR053197">
    <property type="entry name" value="F-box_SCFL_complex_component"/>
</dbReference>
<evidence type="ECO:0000313" key="4">
    <source>
        <dbReference type="Proteomes" id="UP000327157"/>
    </source>
</evidence>
<dbReference type="InterPro" id="IPR036047">
    <property type="entry name" value="F-box-like_dom_sf"/>
</dbReference>
<dbReference type="EMBL" id="SMOL01000695">
    <property type="protein sequence ID" value="KAB2601810.1"/>
    <property type="molecule type" value="Genomic_DNA"/>
</dbReference>
<dbReference type="AlphaFoldDB" id="A0A5N5FKM4"/>
<protein>
    <submittedName>
        <fullName evidence="3">F-box protein</fullName>
    </submittedName>
</protein>
<feature type="domain" description="F-box" evidence="2">
    <location>
        <begin position="23"/>
        <end position="71"/>
    </location>
</feature>
<reference evidence="4" key="2">
    <citation type="submission" date="2019-10" db="EMBL/GenBank/DDBJ databases">
        <title>A de novo genome assembly of a pear dwarfing rootstock.</title>
        <authorList>
            <person name="Wang F."/>
            <person name="Wang J."/>
            <person name="Li S."/>
            <person name="Zhang Y."/>
            <person name="Fang M."/>
            <person name="Ma L."/>
            <person name="Zhao Y."/>
            <person name="Jiang S."/>
        </authorList>
    </citation>
    <scope>NUCLEOTIDE SEQUENCE [LARGE SCALE GENOMIC DNA]</scope>
</reference>
<dbReference type="OrthoDB" id="594804at2759"/>
<dbReference type="Proteomes" id="UP000327157">
    <property type="component" value="Chromosome 10"/>
</dbReference>
<feature type="compositionally biased region" description="Basic residues" evidence="1">
    <location>
        <begin position="11"/>
        <end position="20"/>
    </location>
</feature>
<dbReference type="InterPro" id="IPR032675">
    <property type="entry name" value="LRR_dom_sf"/>
</dbReference>
<feature type="region of interest" description="Disordered" evidence="1">
    <location>
        <begin position="1"/>
        <end position="25"/>
    </location>
</feature>
<dbReference type="PROSITE" id="PS50181">
    <property type="entry name" value="FBOX"/>
    <property type="match status" value="1"/>
</dbReference>
<gene>
    <name evidence="3" type="ORF">D8674_002815</name>
</gene>
<sequence length="446" mass="52076">MTTASFDHARSTNRRNQKTKSRTDRFSNLPTEIAHDILSRLNFKDLTRVGCLSKRCREFYISTPYLNFHDLSGVDTSTRLKNERVLDSLSRFFVQRGVHHKIQCFRFRWDLWVDDGDDDDDDCDVYFQSRLREWIEIAVRCNVEVIHLVVIPNNTFGDLPASLLHCKSLKSLTVDMICNISVVPSMDFSSNLECLRLKDVSIKNDGDRFLKWISGCCTSIKELLLEDCAGVNNLVIESSSLESFCYQSYEYNDGCHVNISGDRLEKLHFVEPIGRKTDRLVNISAPNLKYLEWIGEFSNRQNLGNLMFLEKAVICSSPWNCNFDVLFDFLCSIRKVKLLFLDPDTLECLWLKMDYWKSKELSFISHAKEVVIHYKFRSNVTEFAYYILEHAHDLEKMIIYYPHGSEVLNAVMKLRTTATSKGIHFHKIVTHYDFQVIRSLVRFNLW</sequence>
<dbReference type="PANTHER" id="PTHR34223">
    <property type="entry name" value="OS11G0201299 PROTEIN"/>
    <property type="match status" value="1"/>
</dbReference>
<dbReference type="SUPFAM" id="SSF52047">
    <property type="entry name" value="RNI-like"/>
    <property type="match status" value="1"/>
</dbReference>
<comment type="caution">
    <text evidence="3">The sequence shown here is derived from an EMBL/GenBank/DDBJ whole genome shotgun (WGS) entry which is preliminary data.</text>
</comment>
<reference evidence="3 4" key="1">
    <citation type="submission" date="2019-09" db="EMBL/GenBank/DDBJ databases">
        <authorList>
            <person name="Ou C."/>
        </authorList>
    </citation>
    <scope>NUCLEOTIDE SEQUENCE [LARGE SCALE GENOMIC DNA]</scope>
    <source>
        <strain evidence="3">S2</strain>
        <tissue evidence="3">Leaf</tissue>
    </source>
</reference>
<keyword evidence="4" id="KW-1185">Reference proteome</keyword>
<dbReference type="CDD" id="cd09917">
    <property type="entry name" value="F-box_SF"/>
    <property type="match status" value="1"/>
</dbReference>
<organism evidence="3 4">
    <name type="scientific">Pyrus ussuriensis x Pyrus communis</name>
    <dbReference type="NCBI Taxonomy" id="2448454"/>
    <lineage>
        <taxon>Eukaryota</taxon>
        <taxon>Viridiplantae</taxon>
        <taxon>Streptophyta</taxon>
        <taxon>Embryophyta</taxon>
        <taxon>Tracheophyta</taxon>
        <taxon>Spermatophyta</taxon>
        <taxon>Magnoliopsida</taxon>
        <taxon>eudicotyledons</taxon>
        <taxon>Gunneridae</taxon>
        <taxon>Pentapetalae</taxon>
        <taxon>rosids</taxon>
        <taxon>fabids</taxon>
        <taxon>Rosales</taxon>
        <taxon>Rosaceae</taxon>
        <taxon>Amygdaloideae</taxon>
        <taxon>Maleae</taxon>
        <taxon>Pyrus</taxon>
    </lineage>
</organism>
<dbReference type="Gene3D" id="1.20.1280.50">
    <property type="match status" value="1"/>
</dbReference>
<dbReference type="InterPro" id="IPR055411">
    <property type="entry name" value="LRR_FXL15/At3g58940/PEG3-like"/>
</dbReference>
<dbReference type="PANTHER" id="PTHR34223:SF51">
    <property type="entry name" value="OS06G0556300 PROTEIN"/>
    <property type="match status" value="1"/>
</dbReference>
<dbReference type="Gene3D" id="3.80.10.10">
    <property type="entry name" value="Ribonuclease Inhibitor"/>
    <property type="match status" value="1"/>
</dbReference>
<accession>A0A5N5FKM4</accession>
<name>A0A5N5FKM4_9ROSA</name>
<evidence type="ECO:0000259" key="2">
    <source>
        <dbReference type="PROSITE" id="PS50181"/>
    </source>
</evidence>
<reference evidence="3 4" key="3">
    <citation type="submission" date="2019-11" db="EMBL/GenBank/DDBJ databases">
        <title>A de novo genome assembly of a pear dwarfing rootstock.</title>
        <authorList>
            <person name="Wang F."/>
            <person name="Wang J."/>
            <person name="Li S."/>
            <person name="Zhang Y."/>
            <person name="Fang M."/>
            <person name="Ma L."/>
            <person name="Zhao Y."/>
            <person name="Jiang S."/>
        </authorList>
    </citation>
    <scope>NUCLEOTIDE SEQUENCE [LARGE SCALE GENOMIC DNA]</scope>
    <source>
        <strain evidence="3">S2</strain>
        <tissue evidence="3">Leaf</tissue>
    </source>
</reference>
<dbReference type="SMART" id="SM00256">
    <property type="entry name" value="FBOX"/>
    <property type="match status" value="1"/>
</dbReference>
<proteinExistence type="predicted"/>